<keyword evidence="3" id="KW-1185">Reference proteome</keyword>
<evidence type="ECO:0000313" key="3">
    <source>
        <dbReference type="Proteomes" id="UP000789572"/>
    </source>
</evidence>
<dbReference type="OrthoDB" id="774557at2759"/>
<protein>
    <submittedName>
        <fullName evidence="2">9164_t:CDS:1</fullName>
    </submittedName>
</protein>
<dbReference type="EMBL" id="CAJVPJ010000105">
    <property type="protein sequence ID" value="CAG8478373.1"/>
    <property type="molecule type" value="Genomic_DNA"/>
</dbReference>
<name>A0A9N8WCL6_9GLOM</name>
<feature type="region of interest" description="Disordered" evidence="1">
    <location>
        <begin position="269"/>
        <end position="372"/>
    </location>
</feature>
<sequence length="372" mass="42214">MSYNPANLTTTANILQNNTAHLQFAPTRYIVPQSGQYVPNLMQAIGNGQRIPGALQQRFVANHSSQKVQFWNAFTKVLGWAEHLSENIPNNANKSEIEYWTNPIKNFFAEDARLRYIFLNSHTQKHDTYDLKFHNFAHFFRRFYVSDVISVRLAPGYPDERSFMQDMTLRFHKATFTYHYKDGSQVVHSGTLAVKFNHFARMSSFEFKTDKCTEYLPRDPKTREVKDSRKESGQSIEPYGIPKLVTEYLEIYSITLLLAQKYGGHGSEPLKSWRTTNNRPAMSPMLQNPSPPNIKDGEIKNEHISMGITGNDVQAPTPQPTPSPSGTNAGMNKSVKSPAVSEKRHNDGSGTPSQKKRRTTNTNGPKSSPRKQ</sequence>
<feature type="compositionally biased region" description="Polar residues" evidence="1">
    <location>
        <begin position="326"/>
        <end position="335"/>
    </location>
</feature>
<gene>
    <name evidence="2" type="ORF">POCULU_LOCUS1406</name>
</gene>
<feature type="compositionally biased region" description="Polar residues" evidence="1">
    <location>
        <begin position="273"/>
        <end position="288"/>
    </location>
</feature>
<reference evidence="2" key="1">
    <citation type="submission" date="2021-06" db="EMBL/GenBank/DDBJ databases">
        <authorList>
            <person name="Kallberg Y."/>
            <person name="Tangrot J."/>
            <person name="Rosling A."/>
        </authorList>
    </citation>
    <scope>NUCLEOTIDE SEQUENCE</scope>
    <source>
        <strain evidence="2">IA702</strain>
    </source>
</reference>
<comment type="caution">
    <text evidence="2">The sequence shown here is derived from an EMBL/GenBank/DDBJ whole genome shotgun (WGS) entry which is preliminary data.</text>
</comment>
<evidence type="ECO:0000256" key="1">
    <source>
        <dbReference type="SAM" id="MobiDB-lite"/>
    </source>
</evidence>
<dbReference type="InterPro" id="IPR029005">
    <property type="entry name" value="LIM-bd/SEUSS"/>
</dbReference>
<accession>A0A9N8WCL6</accession>
<dbReference type="Pfam" id="PF01803">
    <property type="entry name" value="LIM_bind"/>
    <property type="match status" value="1"/>
</dbReference>
<dbReference type="Proteomes" id="UP000789572">
    <property type="component" value="Unassembled WGS sequence"/>
</dbReference>
<proteinExistence type="predicted"/>
<dbReference type="AlphaFoldDB" id="A0A9N8WCL6"/>
<evidence type="ECO:0000313" key="2">
    <source>
        <dbReference type="EMBL" id="CAG8478373.1"/>
    </source>
</evidence>
<organism evidence="2 3">
    <name type="scientific">Paraglomus occultum</name>
    <dbReference type="NCBI Taxonomy" id="144539"/>
    <lineage>
        <taxon>Eukaryota</taxon>
        <taxon>Fungi</taxon>
        <taxon>Fungi incertae sedis</taxon>
        <taxon>Mucoromycota</taxon>
        <taxon>Glomeromycotina</taxon>
        <taxon>Glomeromycetes</taxon>
        <taxon>Paraglomerales</taxon>
        <taxon>Paraglomeraceae</taxon>
        <taxon>Paraglomus</taxon>
    </lineage>
</organism>